<feature type="region of interest" description="Disordered" evidence="1">
    <location>
        <begin position="75"/>
        <end position="120"/>
    </location>
</feature>
<evidence type="ECO:0000313" key="2">
    <source>
        <dbReference type="EMBL" id="GJJ14179.1"/>
    </source>
</evidence>
<feature type="region of interest" description="Disordered" evidence="1">
    <location>
        <begin position="143"/>
        <end position="268"/>
    </location>
</feature>
<gene>
    <name evidence="2" type="ORF">Clacol_008440</name>
</gene>
<sequence>MNPFFTLSVIDEITEVSTIDKRESSQFGQGTNDVHNNFQSDNYLGLSADHLPTRISILSSDTSYGEILPPDQSTLNIGKTLPPISAGSVGRSPSVRSEATSKAQPKHHSPRTSVALSDNGPMEATYLQPTISFPEPQLAFPLRSSAQSVHSSTRQHSPKKSLRSNSSFSSSSSSSSLSSSLSSHTARPPKAAPAFEEKPVVVPDTMQPSHRYSGQSSPPAYRSGSSDVKTPIARHTPPLAPSARSRSISSSSSSSSISSSSKSSASTVMAVNPNRVVSLVSARSDGSQASLRTMDDVMDEVATTLALRAKMQAETVTVAPDEQVKIGVCSTMSRSDGRQFMEVLASKIHHAMALHASYIFALFPGVNSSSNPATLVLCGAPQVLVTKAAILAGLRFKTRLAEIRDDENTWTGSLAPRPGSAAWAESGYDEEMLWDILRKTVIPSNPAKPPPDSRGVEELLAEAREKLDRLSPREAFDEALHDGILVDIRSESQRIKYGTIPGAIFIERSDLEWCFDPRSINTRLPIADRYDLRVIIYCQVDVLSSGIIDTPLTDKY</sequence>
<dbReference type="SUPFAM" id="SSF52821">
    <property type="entry name" value="Rhodanese/Cell cycle control phosphatase"/>
    <property type="match status" value="1"/>
</dbReference>
<proteinExistence type="predicted"/>
<feature type="compositionally biased region" description="Low complexity" evidence="1">
    <location>
        <begin position="163"/>
        <end position="194"/>
    </location>
</feature>
<reference evidence="2" key="1">
    <citation type="submission" date="2021-10" db="EMBL/GenBank/DDBJ databases">
        <title>De novo Genome Assembly of Clathrus columnatus (Basidiomycota, Fungi) Using Illumina and Nanopore Sequence Data.</title>
        <authorList>
            <person name="Ogiso-Tanaka E."/>
            <person name="Itagaki H."/>
            <person name="Hosoya T."/>
            <person name="Hosaka K."/>
        </authorList>
    </citation>
    <scope>NUCLEOTIDE SEQUENCE</scope>
    <source>
        <strain evidence="2">MO-923</strain>
    </source>
</reference>
<protein>
    <recommendedName>
        <fullName evidence="4">Rhodanese domain-containing protein</fullName>
    </recommendedName>
</protein>
<dbReference type="InterPro" id="IPR036873">
    <property type="entry name" value="Rhodanese-like_dom_sf"/>
</dbReference>
<evidence type="ECO:0000313" key="3">
    <source>
        <dbReference type="Proteomes" id="UP001050691"/>
    </source>
</evidence>
<dbReference type="AlphaFoldDB" id="A0AAV5AM22"/>
<dbReference type="EMBL" id="BPWL01000009">
    <property type="protein sequence ID" value="GJJ14179.1"/>
    <property type="molecule type" value="Genomic_DNA"/>
</dbReference>
<evidence type="ECO:0000256" key="1">
    <source>
        <dbReference type="SAM" id="MobiDB-lite"/>
    </source>
</evidence>
<dbReference type="Gene3D" id="3.40.250.10">
    <property type="entry name" value="Rhodanese-like domain"/>
    <property type="match status" value="1"/>
</dbReference>
<evidence type="ECO:0008006" key="4">
    <source>
        <dbReference type="Google" id="ProtNLM"/>
    </source>
</evidence>
<feature type="compositionally biased region" description="Polar residues" evidence="1">
    <location>
        <begin position="144"/>
        <end position="155"/>
    </location>
</feature>
<organism evidence="2 3">
    <name type="scientific">Clathrus columnatus</name>
    <dbReference type="NCBI Taxonomy" id="1419009"/>
    <lineage>
        <taxon>Eukaryota</taxon>
        <taxon>Fungi</taxon>
        <taxon>Dikarya</taxon>
        <taxon>Basidiomycota</taxon>
        <taxon>Agaricomycotina</taxon>
        <taxon>Agaricomycetes</taxon>
        <taxon>Phallomycetidae</taxon>
        <taxon>Phallales</taxon>
        <taxon>Clathraceae</taxon>
        <taxon>Clathrus</taxon>
    </lineage>
</organism>
<feature type="compositionally biased region" description="Low complexity" evidence="1">
    <location>
        <begin position="242"/>
        <end position="266"/>
    </location>
</feature>
<comment type="caution">
    <text evidence="2">The sequence shown here is derived from an EMBL/GenBank/DDBJ whole genome shotgun (WGS) entry which is preliminary data.</text>
</comment>
<dbReference type="Proteomes" id="UP001050691">
    <property type="component" value="Unassembled WGS sequence"/>
</dbReference>
<keyword evidence="3" id="KW-1185">Reference proteome</keyword>
<name>A0AAV5AM22_9AGAM</name>
<feature type="compositionally biased region" description="Polar residues" evidence="1">
    <location>
        <begin position="94"/>
        <end position="103"/>
    </location>
</feature>
<feature type="compositionally biased region" description="Polar residues" evidence="1">
    <location>
        <begin position="206"/>
        <end position="228"/>
    </location>
</feature>
<accession>A0AAV5AM22</accession>